<dbReference type="InterPro" id="IPR055411">
    <property type="entry name" value="LRR_FXL15/At3g58940/PEG3-like"/>
</dbReference>
<evidence type="ECO:0000313" key="2">
    <source>
        <dbReference type="EMBL" id="KAK4374992.1"/>
    </source>
</evidence>
<sequence>MTLPKGRNHHLSLPLDFLSNLPDNVINLILIHLPCKDAVRTSILSKKWKYIWCRLTEFALDEWHWKSPKGLIDPTFKFMKIINQLLTHHEGPITKFTLDIHSLESCPKIDNFIYFLSRNGVQHLVLRLPCWKPYKLPSLLFTCSQLRHLSLCGCLIHPPSAFKGFNKLISLELRLVTISSELLEKLIAHCPLLEQLVLVEMLEVLNIVEINAPMLRSFDFTGCISSICLKNVPFLAKVSLIGEGSSVEARNFDFAKFFESCSVLEDLLLDFLFSEFFAEGANEAPTRLPFDLNRVKHFYLRYIVLEESYKLSCALCLIRSFPHLEYLTIENYNEEGNDRGIQDSLELERFSYVTFNNLKEVKLEDFMGTTPEMQLIKLFLAKSPMLVRVLINSRRFDEPLDTRLKVLAELSEFWHASPNVEVVYQSKG</sequence>
<comment type="caution">
    <text evidence="2">The sequence shown here is derived from an EMBL/GenBank/DDBJ whole genome shotgun (WGS) entry which is preliminary data.</text>
</comment>
<proteinExistence type="predicted"/>
<dbReference type="Pfam" id="PF00646">
    <property type="entry name" value="F-box"/>
    <property type="match status" value="1"/>
</dbReference>
<dbReference type="EMBL" id="JAVYJV010000003">
    <property type="protein sequence ID" value="KAK4374992.1"/>
    <property type="molecule type" value="Genomic_DNA"/>
</dbReference>
<dbReference type="SMART" id="SM00579">
    <property type="entry name" value="FBD"/>
    <property type="match status" value="1"/>
</dbReference>
<dbReference type="InterPro" id="IPR053781">
    <property type="entry name" value="F-box_AtFBL13-like"/>
</dbReference>
<feature type="domain" description="F-box" evidence="1">
    <location>
        <begin position="15"/>
        <end position="51"/>
    </location>
</feature>
<dbReference type="PANTHER" id="PTHR31639:SF283">
    <property type="entry name" value="F-BOX DOMAIN-CONTAINING PROTEIN"/>
    <property type="match status" value="1"/>
</dbReference>
<name>A0AAE1VMW9_9SOLA</name>
<gene>
    <name evidence="2" type="ORF">RND71_005669</name>
</gene>
<dbReference type="InterPro" id="IPR036047">
    <property type="entry name" value="F-box-like_dom_sf"/>
</dbReference>
<dbReference type="AlphaFoldDB" id="A0AAE1VMW9"/>
<evidence type="ECO:0000313" key="3">
    <source>
        <dbReference type="Proteomes" id="UP001291623"/>
    </source>
</evidence>
<reference evidence="2" key="1">
    <citation type="submission" date="2023-12" db="EMBL/GenBank/DDBJ databases">
        <title>Genome assembly of Anisodus tanguticus.</title>
        <authorList>
            <person name="Wang Y.-J."/>
        </authorList>
    </citation>
    <scope>NUCLEOTIDE SEQUENCE</scope>
    <source>
        <strain evidence="2">KB-2021</strain>
        <tissue evidence="2">Leaf</tissue>
    </source>
</reference>
<dbReference type="InterPro" id="IPR006566">
    <property type="entry name" value="FBD"/>
</dbReference>
<dbReference type="PROSITE" id="PS50181">
    <property type="entry name" value="FBOX"/>
    <property type="match status" value="1"/>
</dbReference>
<dbReference type="Pfam" id="PF24758">
    <property type="entry name" value="LRR_At5g56370"/>
    <property type="match status" value="1"/>
</dbReference>
<dbReference type="InterPro" id="IPR001810">
    <property type="entry name" value="F-box_dom"/>
</dbReference>
<dbReference type="PANTHER" id="PTHR31639">
    <property type="entry name" value="F-BOX PROTEIN-LIKE"/>
    <property type="match status" value="1"/>
</dbReference>
<keyword evidence="3" id="KW-1185">Reference proteome</keyword>
<dbReference type="Gene3D" id="3.80.10.10">
    <property type="entry name" value="Ribonuclease Inhibitor"/>
    <property type="match status" value="1"/>
</dbReference>
<dbReference type="CDD" id="cd22160">
    <property type="entry name" value="F-box_AtFBL13-like"/>
    <property type="match status" value="1"/>
</dbReference>
<dbReference type="SUPFAM" id="SSF81383">
    <property type="entry name" value="F-box domain"/>
    <property type="match status" value="1"/>
</dbReference>
<dbReference type="SUPFAM" id="SSF52047">
    <property type="entry name" value="RNI-like"/>
    <property type="match status" value="1"/>
</dbReference>
<organism evidence="2 3">
    <name type="scientific">Anisodus tanguticus</name>
    <dbReference type="NCBI Taxonomy" id="243964"/>
    <lineage>
        <taxon>Eukaryota</taxon>
        <taxon>Viridiplantae</taxon>
        <taxon>Streptophyta</taxon>
        <taxon>Embryophyta</taxon>
        <taxon>Tracheophyta</taxon>
        <taxon>Spermatophyta</taxon>
        <taxon>Magnoliopsida</taxon>
        <taxon>eudicotyledons</taxon>
        <taxon>Gunneridae</taxon>
        <taxon>Pentapetalae</taxon>
        <taxon>asterids</taxon>
        <taxon>lamiids</taxon>
        <taxon>Solanales</taxon>
        <taxon>Solanaceae</taxon>
        <taxon>Solanoideae</taxon>
        <taxon>Hyoscyameae</taxon>
        <taxon>Anisodus</taxon>
    </lineage>
</organism>
<protein>
    <recommendedName>
        <fullName evidence="1">F-box domain-containing protein</fullName>
    </recommendedName>
</protein>
<evidence type="ECO:0000259" key="1">
    <source>
        <dbReference type="PROSITE" id="PS50181"/>
    </source>
</evidence>
<dbReference type="Proteomes" id="UP001291623">
    <property type="component" value="Unassembled WGS sequence"/>
</dbReference>
<dbReference type="InterPro" id="IPR032675">
    <property type="entry name" value="LRR_dom_sf"/>
</dbReference>
<accession>A0AAE1VMW9</accession>